<proteinExistence type="predicted"/>
<dbReference type="Gene3D" id="3.60.21.10">
    <property type="match status" value="1"/>
</dbReference>
<dbReference type="HOGENOM" id="CLU_041441_0_0_1"/>
<dbReference type="PANTHER" id="PTHR12905">
    <property type="entry name" value="METALLOPHOSPHOESTERASE"/>
    <property type="match status" value="1"/>
</dbReference>
<dbReference type="AlphaFoldDB" id="C4JK86"/>
<name>C4JK86_UNCRE</name>
<dbReference type="GO" id="GO:0016787">
    <property type="term" value="F:hydrolase activity"/>
    <property type="evidence" value="ECO:0007669"/>
    <property type="project" value="InterPro"/>
</dbReference>
<sequence length="290" mass="32327">MVRTRFVCVSDTHGYSTADAGFRLPKGDVLIHAGDITNRGSAEELDRSLKWISAADFEVKIVIAGNHDILLDPNYPENNGLPSTDRPRELPTMYFEGDMSSQFVYLNHEAKEICLAKPNGPKSVFKVFGSPYSPLLEGWGFGYRPDQANSLWDDIPGDTDVLITHTPPEDHLDIRKGKSVGCEALRRRLGEVRPRLAVCGHVHESRGYHRVHWANESNEERDTVVGSLPGQQSRKQSTIDLCRGSRLDNDGWQRNETCIVNAAILATSWPHKGGKKFNSPIVVDLDLPQS</sequence>
<dbReference type="eggNOG" id="KOG3947">
    <property type="taxonomic scope" value="Eukaryota"/>
</dbReference>
<evidence type="ECO:0000259" key="1">
    <source>
        <dbReference type="Pfam" id="PF00149"/>
    </source>
</evidence>
<dbReference type="Pfam" id="PF00149">
    <property type="entry name" value="Metallophos"/>
    <property type="match status" value="1"/>
</dbReference>
<dbReference type="KEGG" id="ure:UREG_02043"/>
<evidence type="ECO:0000313" key="2">
    <source>
        <dbReference type="EMBL" id="EEP77194.1"/>
    </source>
</evidence>
<dbReference type="OrthoDB" id="630188at2759"/>
<gene>
    <name evidence="2" type="ORF">UREG_02043</name>
</gene>
<dbReference type="Proteomes" id="UP000002058">
    <property type="component" value="Unassembled WGS sequence"/>
</dbReference>
<dbReference type="EMBL" id="CH476615">
    <property type="protein sequence ID" value="EEP77194.1"/>
    <property type="molecule type" value="Genomic_DNA"/>
</dbReference>
<dbReference type="RefSeq" id="XP_002542527.1">
    <property type="nucleotide sequence ID" value="XM_002542481.1"/>
</dbReference>
<evidence type="ECO:0000313" key="3">
    <source>
        <dbReference type="Proteomes" id="UP000002058"/>
    </source>
</evidence>
<protein>
    <recommendedName>
        <fullName evidence="1">Calcineurin-like phosphoesterase domain-containing protein</fullName>
    </recommendedName>
</protein>
<dbReference type="InterPro" id="IPR004843">
    <property type="entry name" value="Calcineurin-like_PHP"/>
</dbReference>
<keyword evidence="3" id="KW-1185">Reference proteome</keyword>
<dbReference type="VEuPathDB" id="FungiDB:UREG_02043"/>
<dbReference type="CDD" id="cd07379">
    <property type="entry name" value="MPP_239FB"/>
    <property type="match status" value="1"/>
</dbReference>
<dbReference type="GeneID" id="8440480"/>
<accession>C4JK86</accession>
<reference evidence="3" key="1">
    <citation type="journal article" date="2009" name="Genome Res.">
        <title>Comparative genomic analyses of the human fungal pathogens Coccidioides and their relatives.</title>
        <authorList>
            <person name="Sharpton T.J."/>
            <person name="Stajich J.E."/>
            <person name="Rounsley S.D."/>
            <person name="Gardner M.J."/>
            <person name="Wortman J.R."/>
            <person name="Jordar V.S."/>
            <person name="Maiti R."/>
            <person name="Kodira C.D."/>
            <person name="Neafsey D.E."/>
            <person name="Zeng Q."/>
            <person name="Hung C.-Y."/>
            <person name="McMahan C."/>
            <person name="Muszewska A."/>
            <person name="Grynberg M."/>
            <person name="Mandel M.A."/>
            <person name="Kellner E.M."/>
            <person name="Barker B.M."/>
            <person name="Galgiani J.N."/>
            <person name="Orbach M.J."/>
            <person name="Kirkland T.N."/>
            <person name="Cole G.T."/>
            <person name="Henn M.R."/>
            <person name="Birren B.W."/>
            <person name="Taylor J.W."/>
        </authorList>
    </citation>
    <scope>NUCLEOTIDE SEQUENCE [LARGE SCALE GENOMIC DNA]</scope>
    <source>
        <strain evidence="3">UAMH 1704</strain>
    </source>
</reference>
<organism evidence="2 3">
    <name type="scientific">Uncinocarpus reesii (strain UAMH 1704)</name>
    <dbReference type="NCBI Taxonomy" id="336963"/>
    <lineage>
        <taxon>Eukaryota</taxon>
        <taxon>Fungi</taxon>
        <taxon>Dikarya</taxon>
        <taxon>Ascomycota</taxon>
        <taxon>Pezizomycotina</taxon>
        <taxon>Eurotiomycetes</taxon>
        <taxon>Eurotiomycetidae</taxon>
        <taxon>Onygenales</taxon>
        <taxon>Onygenaceae</taxon>
        <taxon>Uncinocarpus</taxon>
    </lineage>
</organism>
<dbReference type="OMA" id="HIHDGRG"/>
<dbReference type="InterPro" id="IPR051693">
    <property type="entry name" value="UPF0046_metallophosphoest"/>
</dbReference>
<feature type="domain" description="Calcineurin-like phosphoesterase" evidence="1">
    <location>
        <begin position="5"/>
        <end position="204"/>
    </location>
</feature>
<dbReference type="PANTHER" id="PTHR12905:SF16">
    <property type="entry name" value="SER_THR PROTEIN PHOSPHATASE FAMILY PROTEIN (AFU_ORTHOLOGUE AFUA_1G06000)"/>
    <property type="match status" value="1"/>
</dbReference>
<dbReference type="InterPro" id="IPR029052">
    <property type="entry name" value="Metallo-depent_PP-like"/>
</dbReference>
<dbReference type="SUPFAM" id="SSF56300">
    <property type="entry name" value="Metallo-dependent phosphatases"/>
    <property type="match status" value="1"/>
</dbReference>
<dbReference type="InParanoid" id="C4JK86"/>